<dbReference type="AlphaFoldDB" id="A0AAE0ERX7"/>
<feature type="transmembrane region" description="Helical" evidence="7">
    <location>
        <begin position="51"/>
        <end position="73"/>
    </location>
</feature>
<dbReference type="GO" id="GO:0005783">
    <property type="term" value="C:endoplasmic reticulum"/>
    <property type="evidence" value="ECO:0007669"/>
    <property type="project" value="TreeGrafter"/>
</dbReference>
<evidence type="ECO:0000256" key="2">
    <source>
        <dbReference type="ARBA" id="ARBA00005648"/>
    </source>
</evidence>
<evidence type="ECO:0000313" key="10">
    <source>
        <dbReference type="EMBL" id="KAK3238673.1"/>
    </source>
</evidence>
<dbReference type="InterPro" id="IPR045888">
    <property type="entry name" value="Erv"/>
</dbReference>
<sequence>MDDGAAVRRRNTAIEQVKEQVASRAKRTARALQELDAYPKMNEDYAMTSKTGGVVTIICALICFILFVSEVSWHRTTSTTSTLSVDNQPLISEDGGTEKMKIYLDITFPKVACSLISLDTTDVSGERHMDIHDGHILKRRLDKHGDPVESSHVKEKVNKFKGMNDTDSEEEEEEEEEEKPNLPQAMPLGGPLGMLGLFGGRGNMMNLFASQFPEGIETAFKNEKQEGCEVMGYLEVNRVAGQFHISPGKSLQLGGMTIQLAVQSANLNMTHHIKRLAFGESFPGAVNPLDETLRRLQHGAVHQYFLKVVPTTFLPVNGGDMSTNQFSVTESTKLAQDGQMSGGKPAGIYFSYELSPLRVNYKETRSTFTEFLTSVCAIIGGAFTISGIVHSIGTKCSAAIKKMQSPS</sequence>
<dbReference type="GO" id="GO:0030134">
    <property type="term" value="C:COPII-coated ER to Golgi transport vesicle"/>
    <property type="evidence" value="ECO:0007669"/>
    <property type="project" value="TreeGrafter"/>
</dbReference>
<feature type="compositionally biased region" description="Basic and acidic residues" evidence="6">
    <location>
        <begin position="143"/>
        <end position="164"/>
    </location>
</feature>
<accession>A0AAE0ERX7</accession>
<evidence type="ECO:0000256" key="4">
    <source>
        <dbReference type="ARBA" id="ARBA00022989"/>
    </source>
</evidence>
<comment type="subcellular location">
    <subcellularLocation>
        <location evidence="1">Membrane</location>
        <topology evidence="1">Multi-pass membrane protein</topology>
    </subcellularLocation>
</comment>
<dbReference type="Pfam" id="PF07970">
    <property type="entry name" value="COPIIcoated_ERV"/>
    <property type="match status" value="1"/>
</dbReference>
<organism evidence="10 11">
    <name type="scientific">Cymbomonas tetramitiformis</name>
    <dbReference type="NCBI Taxonomy" id="36881"/>
    <lineage>
        <taxon>Eukaryota</taxon>
        <taxon>Viridiplantae</taxon>
        <taxon>Chlorophyta</taxon>
        <taxon>Pyramimonadophyceae</taxon>
        <taxon>Pyramimonadales</taxon>
        <taxon>Pyramimonadaceae</taxon>
        <taxon>Cymbomonas</taxon>
    </lineage>
</organism>
<dbReference type="Proteomes" id="UP001190700">
    <property type="component" value="Unassembled WGS sequence"/>
</dbReference>
<dbReference type="GO" id="GO:0016020">
    <property type="term" value="C:membrane"/>
    <property type="evidence" value="ECO:0007669"/>
    <property type="project" value="UniProtKB-SubCell"/>
</dbReference>
<reference evidence="10 11" key="1">
    <citation type="journal article" date="2015" name="Genome Biol. Evol.">
        <title>Comparative Genomics of a Bacterivorous Green Alga Reveals Evolutionary Causalities and Consequences of Phago-Mixotrophic Mode of Nutrition.</title>
        <authorList>
            <person name="Burns J.A."/>
            <person name="Paasch A."/>
            <person name="Narechania A."/>
            <person name="Kim E."/>
        </authorList>
    </citation>
    <scope>NUCLEOTIDE SEQUENCE [LARGE SCALE GENOMIC DNA]</scope>
    <source>
        <strain evidence="10 11">PLY_AMNH</strain>
    </source>
</reference>
<evidence type="ECO:0000256" key="3">
    <source>
        <dbReference type="ARBA" id="ARBA00022692"/>
    </source>
</evidence>
<comment type="similarity">
    <text evidence="2">Belongs to the ERGIC family.</text>
</comment>
<dbReference type="EMBL" id="LGRX02034145">
    <property type="protein sequence ID" value="KAK3238673.1"/>
    <property type="molecule type" value="Genomic_DNA"/>
</dbReference>
<evidence type="ECO:0000256" key="6">
    <source>
        <dbReference type="SAM" id="MobiDB-lite"/>
    </source>
</evidence>
<keyword evidence="11" id="KW-1185">Reference proteome</keyword>
<evidence type="ECO:0000313" key="11">
    <source>
        <dbReference type="Proteomes" id="UP001190700"/>
    </source>
</evidence>
<keyword evidence="4 7" id="KW-1133">Transmembrane helix</keyword>
<feature type="domain" description="Endoplasmic reticulum vesicle transporter N-terminal" evidence="9">
    <location>
        <begin position="32"/>
        <end position="128"/>
    </location>
</feature>
<evidence type="ECO:0000256" key="1">
    <source>
        <dbReference type="ARBA" id="ARBA00004141"/>
    </source>
</evidence>
<keyword evidence="3 7" id="KW-0812">Transmembrane</keyword>
<protein>
    <submittedName>
        <fullName evidence="10">Uncharacterized protein</fullName>
    </submittedName>
</protein>
<evidence type="ECO:0000256" key="7">
    <source>
        <dbReference type="SAM" id="Phobius"/>
    </source>
</evidence>
<comment type="caution">
    <text evidence="10">The sequence shown here is derived from an EMBL/GenBank/DDBJ whole genome shotgun (WGS) entry which is preliminary data.</text>
</comment>
<dbReference type="Pfam" id="PF13850">
    <property type="entry name" value="ERGIC_N"/>
    <property type="match status" value="1"/>
</dbReference>
<feature type="compositionally biased region" description="Acidic residues" evidence="6">
    <location>
        <begin position="166"/>
        <end position="178"/>
    </location>
</feature>
<evidence type="ECO:0000259" key="9">
    <source>
        <dbReference type="Pfam" id="PF13850"/>
    </source>
</evidence>
<evidence type="ECO:0000256" key="5">
    <source>
        <dbReference type="ARBA" id="ARBA00023136"/>
    </source>
</evidence>
<proteinExistence type="inferred from homology"/>
<evidence type="ECO:0000259" key="8">
    <source>
        <dbReference type="Pfam" id="PF07970"/>
    </source>
</evidence>
<feature type="transmembrane region" description="Helical" evidence="7">
    <location>
        <begin position="371"/>
        <end position="393"/>
    </location>
</feature>
<gene>
    <name evidence="10" type="ORF">CYMTET_51329</name>
</gene>
<name>A0AAE0ERX7_9CHLO</name>
<dbReference type="PANTHER" id="PTHR10984">
    <property type="entry name" value="ENDOPLASMIC RETICULUM-GOLGI INTERMEDIATE COMPARTMENT PROTEIN"/>
    <property type="match status" value="1"/>
</dbReference>
<feature type="domain" description="Endoplasmic reticulum vesicle transporter C-terminal" evidence="8">
    <location>
        <begin position="214"/>
        <end position="389"/>
    </location>
</feature>
<dbReference type="PANTHER" id="PTHR10984:SF25">
    <property type="entry name" value="ENDOPLASMIC RETICULUM-GOLGI INTERMEDIATE COMPARTMENT PROTEIN 3"/>
    <property type="match status" value="1"/>
</dbReference>
<dbReference type="InterPro" id="IPR039542">
    <property type="entry name" value="Erv_N"/>
</dbReference>
<keyword evidence="5 7" id="KW-0472">Membrane</keyword>
<dbReference type="InterPro" id="IPR012936">
    <property type="entry name" value="Erv_C"/>
</dbReference>
<feature type="region of interest" description="Disordered" evidence="6">
    <location>
        <begin position="141"/>
        <end position="186"/>
    </location>
</feature>